<dbReference type="Proteomes" id="UP000220133">
    <property type="component" value="Chromosome"/>
</dbReference>
<dbReference type="EMBL" id="CP023777">
    <property type="protein sequence ID" value="ATL46069.1"/>
    <property type="molecule type" value="Genomic_DNA"/>
</dbReference>
<gene>
    <name evidence="1" type="ORF">COR50_02200</name>
</gene>
<sequence length="80" mass="9238">MLVELIFTRLQSKKILIGKLGNNILNMKNVIIDSKNKLTFPEIENEIYPMIVYIKNGAIDKIQYQSPNQNGFENLLKSLK</sequence>
<reference evidence="1 2" key="1">
    <citation type="submission" date="2017-10" db="EMBL/GenBank/DDBJ databases">
        <title>Paenichitinophaga pekingensis gen. nov., sp. nov., isolated from activated sludge.</title>
        <authorList>
            <person name="Jin D."/>
            <person name="Kong X."/>
            <person name="Deng Y."/>
            <person name="Bai Z."/>
        </authorList>
    </citation>
    <scope>NUCLEOTIDE SEQUENCE [LARGE SCALE GENOMIC DNA]</scope>
    <source>
        <strain evidence="1 2">13</strain>
    </source>
</reference>
<dbReference type="AlphaFoldDB" id="A0A291QPZ2"/>
<name>A0A291QPZ2_9BACT</name>
<dbReference type="KEGG" id="cbae:COR50_02200"/>
<keyword evidence="2" id="KW-1185">Reference proteome</keyword>
<organism evidence="1 2">
    <name type="scientific">Chitinophaga caeni</name>
    <dbReference type="NCBI Taxonomy" id="2029983"/>
    <lineage>
        <taxon>Bacteria</taxon>
        <taxon>Pseudomonadati</taxon>
        <taxon>Bacteroidota</taxon>
        <taxon>Chitinophagia</taxon>
        <taxon>Chitinophagales</taxon>
        <taxon>Chitinophagaceae</taxon>
        <taxon>Chitinophaga</taxon>
    </lineage>
</organism>
<proteinExistence type="predicted"/>
<accession>A0A291QPZ2</accession>
<evidence type="ECO:0000313" key="1">
    <source>
        <dbReference type="EMBL" id="ATL46069.1"/>
    </source>
</evidence>
<evidence type="ECO:0000313" key="2">
    <source>
        <dbReference type="Proteomes" id="UP000220133"/>
    </source>
</evidence>
<protein>
    <submittedName>
        <fullName evidence="1">Uncharacterized protein</fullName>
    </submittedName>
</protein>